<name>A0A2P6TSV8_CHLSO</name>
<dbReference type="SUPFAM" id="SSF47370">
    <property type="entry name" value="Bromodomain"/>
    <property type="match status" value="1"/>
</dbReference>
<dbReference type="CDD" id="cd04369">
    <property type="entry name" value="Bromodomain"/>
    <property type="match status" value="1"/>
</dbReference>
<evidence type="ECO:0000259" key="4">
    <source>
        <dbReference type="PROSITE" id="PS50014"/>
    </source>
</evidence>
<dbReference type="STRING" id="3076.A0A2P6TSV8"/>
<dbReference type="PANTHER" id="PTHR45926">
    <property type="entry name" value="OSJNBA0053K19.4 PROTEIN"/>
    <property type="match status" value="1"/>
</dbReference>
<dbReference type="OrthoDB" id="21449at2759"/>
<dbReference type="PRINTS" id="PR00503">
    <property type="entry name" value="BROMODOMAIN"/>
</dbReference>
<evidence type="ECO:0000256" key="2">
    <source>
        <dbReference type="PROSITE-ProRule" id="PRU00035"/>
    </source>
</evidence>
<accession>A0A2P6TSV8</accession>
<evidence type="ECO:0000256" key="3">
    <source>
        <dbReference type="SAM" id="MobiDB-lite"/>
    </source>
</evidence>
<evidence type="ECO:0000313" key="5">
    <source>
        <dbReference type="EMBL" id="PRW57142.1"/>
    </source>
</evidence>
<feature type="region of interest" description="Disordered" evidence="3">
    <location>
        <begin position="345"/>
        <end position="409"/>
    </location>
</feature>
<dbReference type="AlphaFoldDB" id="A0A2P6TSV8"/>
<comment type="caution">
    <text evidence="5">The sequence shown here is derived from an EMBL/GenBank/DDBJ whole genome shotgun (WGS) entry which is preliminary data.</text>
</comment>
<evidence type="ECO:0000313" key="6">
    <source>
        <dbReference type="Proteomes" id="UP000239899"/>
    </source>
</evidence>
<dbReference type="SMART" id="SM00297">
    <property type="entry name" value="BROMO"/>
    <property type="match status" value="1"/>
</dbReference>
<dbReference type="InterPro" id="IPR036427">
    <property type="entry name" value="Bromodomain-like_sf"/>
</dbReference>
<organism evidence="5 6">
    <name type="scientific">Chlorella sorokiniana</name>
    <name type="common">Freshwater green alga</name>
    <dbReference type="NCBI Taxonomy" id="3076"/>
    <lineage>
        <taxon>Eukaryota</taxon>
        <taxon>Viridiplantae</taxon>
        <taxon>Chlorophyta</taxon>
        <taxon>core chlorophytes</taxon>
        <taxon>Trebouxiophyceae</taxon>
        <taxon>Chlorellales</taxon>
        <taxon>Chlorellaceae</taxon>
        <taxon>Chlorella clade</taxon>
        <taxon>Chlorella</taxon>
    </lineage>
</organism>
<evidence type="ECO:0000256" key="1">
    <source>
        <dbReference type="ARBA" id="ARBA00023117"/>
    </source>
</evidence>
<feature type="compositionally biased region" description="Low complexity" evidence="3">
    <location>
        <begin position="381"/>
        <end position="396"/>
    </location>
</feature>
<dbReference type="Pfam" id="PF00439">
    <property type="entry name" value="Bromodomain"/>
    <property type="match status" value="1"/>
</dbReference>
<feature type="domain" description="Bromo" evidence="4">
    <location>
        <begin position="231"/>
        <end position="293"/>
    </location>
</feature>
<feature type="compositionally biased region" description="Low complexity" evidence="3">
    <location>
        <begin position="345"/>
        <end position="366"/>
    </location>
</feature>
<keyword evidence="1 2" id="KW-0103">Bromodomain</keyword>
<sequence length="551" mass="61116">MAFRKTGPKFLASTRAVLYKLTPSNVGQGEHAGEASRIRITHPVYWQMLDSMPHIAGQLQPGAQDEPRFIRLTHGRDTWEVPLKWIKKDGYQLEPDICALVLQGIGAYQANTFIVLELDTEQCSRQRLVGTIRRVDGSFPVASLPGRLLNPAAAAGRGEGLEFEHPVCAERLSASMPGGQLEEEDPSEQISWLGCMQPRSKRQKTHSRMAWEGVRSVLASLLHLPNVERVFGGPVDTVLYSDYLQVVQQPMDLGTIQKRLSDGAYDSPLQFCDDVRLVWSNCLRYNPPGNPVRDLGDTAAQQFDELWEQEVVADSGCLLGQLRKESKQEHQGQWMVKDVGAAGEQAQQTQQAQQAQPQEAACAQGQKRQRYEEAEEDEEQQQQQRWRQQPLQQQQQGGKRAKPGAAATTQQHVGLAPLLHGGSTNVVGAPLWLSQPGVLHSAALRPQPWPMGHLPPGYVPFNPTPDMLRAAADDEPLSWRRALHKLLKSGKGGATVEGILEQWERLPHKAQQAVYEEAVMAVQQEDWGQLEARLQQELDAAIEDAQTAGSG</sequence>
<dbReference type="InterPro" id="IPR001487">
    <property type="entry name" value="Bromodomain"/>
</dbReference>
<proteinExistence type="predicted"/>
<protein>
    <submittedName>
        <fullName evidence="5">Transcription factor GTE8-like</fullName>
    </submittedName>
</protein>
<dbReference type="Proteomes" id="UP000239899">
    <property type="component" value="Unassembled WGS sequence"/>
</dbReference>
<reference evidence="5 6" key="1">
    <citation type="journal article" date="2018" name="Plant J.">
        <title>Genome sequences of Chlorella sorokiniana UTEX 1602 and Micractinium conductrix SAG 241.80: implications to maltose excretion by a green alga.</title>
        <authorList>
            <person name="Arriola M.B."/>
            <person name="Velmurugan N."/>
            <person name="Zhang Y."/>
            <person name="Plunkett M.H."/>
            <person name="Hondzo H."/>
            <person name="Barney B.M."/>
        </authorList>
    </citation>
    <scope>NUCLEOTIDE SEQUENCE [LARGE SCALE GENOMIC DNA]</scope>
    <source>
        <strain evidence="6">UTEX 1602</strain>
    </source>
</reference>
<gene>
    <name evidence="5" type="ORF">C2E21_4315</name>
</gene>
<dbReference type="Gene3D" id="1.20.920.10">
    <property type="entry name" value="Bromodomain-like"/>
    <property type="match status" value="1"/>
</dbReference>
<dbReference type="PROSITE" id="PS50014">
    <property type="entry name" value="BROMODOMAIN_2"/>
    <property type="match status" value="1"/>
</dbReference>
<dbReference type="EMBL" id="LHPG02000007">
    <property type="protein sequence ID" value="PRW57142.1"/>
    <property type="molecule type" value="Genomic_DNA"/>
</dbReference>
<keyword evidence="6" id="KW-1185">Reference proteome</keyword>